<keyword evidence="10" id="KW-1185">Reference proteome</keyword>
<dbReference type="FunFam" id="1.10.10.10:FF:000003">
    <property type="entry name" value="Paired box protein Pax-6"/>
    <property type="match status" value="1"/>
</dbReference>
<evidence type="ECO:0000259" key="8">
    <source>
        <dbReference type="PROSITE" id="PS51057"/>
    </source>
</evidence>
<dbReference type="GO" id="GO:0005634">
    <property type="term" value="C:nucleus"/>
    <property type="evidence" value="ECO:0007669"/>
    <property type="project" value="UniProtKB-SubCell"/>
</dbReference>
<dbReference type="SUPFAM" id="SSF46689">
    <property type="entry name" value="Homeodomain-like"/>
    <property type="match status" value="1"/>
</dbReference>
<dbReference type="InterPro" id="IPR001523">
    <property type="entry name" value="Paired_dom"/>
</dbReference>
<keyword evidence="4" id="KW-0805">Transcription regulation</keyword>
<dbReference type="PANTHER" id="PTHR45636">
    <property type="entry name" value="PAIRED BOX PROTEIN PAX-6-RELATED-RELATED"/>
    <property type="match status" value="1"/>
</dbReference>
<evidence type="ECO:0000256" key="2">
    <source>
        <dbReference type="ARBA" id="ARBA00022473"/>
    </source>
</evidence>
<dbReference type="InterPro" id="IPR043565">
    <property type="entry name" value="PAX_fam"/>
</dbReference>
<keyword evidence="5" id="KW-0238">DNA-binding</keyword>
<keyword evidence="7" id="KW-0539">Nucleus</keyword>
<comment type="caution">
    <text evidence="9">The sequence shown here is derived from an EMBL/GenBank/DDBJ whole genome shotgun (WGS) entry which is preliminary data.</text>
</comment>
<keyword evidence="6" id="KW-0804">Transcription</keyword>
<gene>
    <name evidence="9" type="ORF">CAUJ_LOCUS3008</name>
</gene>
<evidence type="ECO:0000256" key="4">
    <source>
        <dbReference type="ARBA" id="ARBA00023015"/>
    </source>
</evidence>
<dbReference type="Gene3D" id="1.10.10.10">
    <property type="entry name" value="Winged helix-like DNA-binding domain superfamily/Winged helix DNA-binding domain"/>
    <property type="match status" value="1"/>
</dbReference>
<dbReference type="GO" id="GO:0000978">
    <property type="term" value="F:RNA polymerase II cis-regulatory region sequence-specific DNA binding"/>
    <property type="evidence" value="ECO:0007669"/>
    <property type="project" value="TreeGrafter"/>
</dbReference>
<dbReference type="PANTHER" id="PTHR45636:SF16">
    <property type="entry name" value="PAIRED BOX POX-MESO PROTEIN"/>
    <property type="match status" value="1"/>
</dbReference>
<dbReference type="EMBL" id="CAJGYM010000005">
    <property type="protein sequence ID" value="CAD6187089.1"/>
    <property type="molecule type" value="Genomic_DNA"/>
</dbReference>
<dbReference type="Proteomes" id="UP000835052">
    <property type="component" value="Unassembled WGS sequence"/>
</dbReference>
<keyword evidence="3" id="KW-0563">Paired box</keyword>
<evidence type="ECO:0000256" key="3">
    <source>
        <dbReference type="ARBA" id="ARBA00022724"/>
    </source>
</evidence>
<dbReference type="SMART" id="SM00351">
    <property type="entry name" value="PAX"/>
    <property type="match status" value="1"/>
</dbReference>
<dbReference type="Pfam" id="PF00292">
    <property type="entry name" value="PAX"/>
    <property type="match status" value="1"/>
</dbReference>
<dbReference type="AlphaFoldDB" id="A0A8S1GUV1"/>
<evidence type="ECO:0000256" key="5">
    <source>
        <dbReference type="ARBA" id="ARBA00023125"/>
    </source>
</evidence>
<organism evidence="9 10">
    <name type="scientific">Caenorhabditis auriculariae</name>
    <dbReference type="NCBI Taxonomy" id="2777116"/>
    <lineage>
        <taxon>Eukaryota</taxon>
        <taxon>Metazoa</taxon>
        <taxon>Ecdysozoa</taxon>
        <taxon>Nematoda</taxon>
        <taxon>Chromadorea</taxon>
        <taxon>Rhabditida</taxon>
        <taxon>Rhabditina</taxon>
        <taxon>Rhabditomorpha</taxon>
        <taxon>Rhabditoidea</taxon>
        <taxon>Rhabditidae</taxon>
        <taxon>Peloderinae</taxon>
        <taxon>Caenorhabditis</taxon>
    </lineage>
</organism>
<name>A0A8S1GUV1_9PELO</name>
<feature type="domain" description="Paired" evidence="8">
    <location>
        <begin position="1"/>
        <end position="64"/>
    </location>
</feature>
<evidence type="ECO:0000313" key="10">
    <source>
        <dbReference type="Proteomes" id="UP000835052"/>
    </source>
</evidence>
<accession>A0A8S1GUV1</accession>
<reference evidence="9" key="1">
    <citation type="submission" date="2020-10" db="EMBL/GenBank/DDBJ databases">
        <authorList>
            <person name="Kikuchi T."/>
        </authorList>
    </citation>
    <scope>NUCLEOTIDE SEQUENCE</scope>
    <source>
        <strain evidence="9">NKZ352</strain>
    </source>
</reference>
<proteinExistence type="predicted"/>
<dbReference type="GO" id="GO:0000981">
    <property type="term" value="F:DNA-binding transcription factor activity, RNA polymerase II-specific"/>
    <property type="evidence" value="ECO:0007669"/>
    <property type="project" value="TreeGrafter"/>
</dbReference>
<evidence type="ECO:0000256" key="1">
    <source>
        <dbReference type="ARBA" id="ARBA00004123"/>
    </source>
</evidence>
<sequence length="131" mass="14433">MPGTIGGSKPRVTTPKVVEFIHLLKRANPGIFAWEIREKLVVNAICDRANVPSVSSISRILRHKHAQPINPTAVYCNGWTGNTSGYSPPLPDIIPDPKPPFPQHKLPTEAVHFVGDFPGFHPPFQNSMSLH</sequence>
<keyword evidence="2" id="KW-0217">Developmental protein</keyword>
<dbReference type="PROSITE" id="PS51057">
    <property type="entry name" value="PAIRED_2"/>
    <property type="match status" value="1"/>
</dbReference>
<evidence type="ECO:0000256" key="7">
    <source>
        <dbReference type="ARBA" id="ARBA00023242"/>
    </source>
</evidence>
<protein>
    <recommendedName>
        <fullName evidence="8">Paired domain-containing protein</fullName>
    </recommendedName>
</protein>
<comment type="subcellular location">
    <subcellularLocation>
        <location evidence="1">Nucleus</location>
    </subcellularLocation>
</comment>
<evidence type="ECO:0000256" key="6">
    <source>
        <dbReference type="ARBA" id="ARBA00023163"/>
    </source>
</evidence>
<dbReference type="InterPro" id="IPR009057">
    <property type="entry name" value="Homeodomain-like_sf"/>
</dbReference>
<dbReference type="InterPro" id="IPR036388">
    <property type="entry name" value="WH-like_DNA-bd_sf"/>
</dbReference>
<evidence type="ECO:0000313" key="9">
    <source>
        <dbReference type="EMBL" id="CAD6187089.1"/>
    </source>
</evidence>
<dbReference type="OrthoDB" id="3225452at2759"/>